<sequence>MRSSVLLAGVIGTFASTAFAADCAAQNIVDACVSGYKGRIDACNKNGNDWICLCDVYTDVLTCYNNCPDSKDRSPVQNQVTSFCTAAEPLRASASSSMASVASVAKTATTAQPTAASTASNTGSATGASASASAPAFASGAASSLTTPAGAAAVALFAAAGLF</sequence>
<protein>
    <recommendedName>
        <fullName evidence="4">GPI anchored serine-threonine rich protein</fullName>
    </recommendedName>
</protein>
<dbReference type="AlphaFoldDB" id="A0A9P4WQT9"/>
<evidence type="ECO:0000313" key="2">
    <source>
        <dbReference type="EMBL" id="KAF3039210.1"/>
    </source>
</evidence>
<keyword evidence="1" id="KW-0732">Signal</keyword>
<proteinExistence type="predicted"/>
<feature type="signal peptide" evidence="1">
    <location>
        <begin position="1"/>
        <end position="20"/>
    </location>
</feature>
<feature type="chain" id="PRO_5040265775" description="GPI anchored serine-threonine rich protein" evidence="1">
    <location>
        <begin position="21"/>
        <end position="163"/>
    </location>
</feature>
<dbReference type="OrthoDB" id="2507140at2759"/>
<evidence type="ECO:0008006" key="4">
    <source>
        <dbReference type="Google" id="ProtNLM"/>
    </source>
</evidence>
<dbReference type="EMBL" id="SWKV01000032">
    <property type="protein sequence ID" value="KAF3039210.1"/>
    <property type="molecule type" value="Genomic_DNA"/>
</dbReference>
<reference evidence="2" key="1">
    <citation type="submission" date="2019-04" db="EMBL/GenBank/DDBJ databases">
        <title>Sequencing of skin fungus with MAO and IRED activity.</title>
        <authorList>
            <person name="Marsaioli A.J."/>
            <person name="Bonatto J.M.C."/>
            <person name="Reis Junior O."/>
        </authorList>
    </citation>
    <scope>NUCLEOTIDE SEQUENCE</scope>
    <source>
        <strain evidence="2">28M1</strain>
    </source>
</reference>
<gene>
    <name evidence="2" type="ORF">E8E12_008226</name>
</gene>
<dbReference type="Proteomes" id="UP000758155">
    <property type="component" value="Unassembled WGS sequence"/>
</dbReference>
<evidence type="ECO:0000256" key="1">
    <source>
        <dbReference type="SAM" id="SignalP"/>
    </source>
</evidence>
<organism evidence="2 3">
    <name type="scientific">Didymella heteroderae</name>
    <dbReference type="NCBI Taxonomy" id="1769908"/>
    <lineage>
        <taxon>Eukaryota</taxon>
        <taxon>Fungi</taxon>
        <taxon>Dikarya</taxon>
        <taxon>Ascomycota</taxon>
        <taxon>Pezizomycotina</taxon>
        <taxon>Dothideomycetes</taxon>
        <taxon>Pleosporomycetidae</taxon>
        <taxon>Pleosporales</taxon>
        <taxon>Pleosporineae</taxon>
        <taxon>Didymellaceae</taxon>
        <taxon>Didymella</taxon>
    </lineage>
</organism>
<comment type="caution">
    <text evidence="2">The sequence shown here is derived from an EMBL/GenBank/DDBJ whole genome shotgun (WGS) entry which is preliminary data.</text>
</comment>
<name>A0A9P4WQT9_9PLEO</name>
<evidence type="ECO:0000313" key="3">
    <source>
        <dbReference type="Proteomes" id="UP000758155"/>
    </source>
</evidence>
<keyword evidence="3" id="KW-1185">Reference proteome</keyword>
<accession>A0A9P4WQT9</accession>